<proteinExistence type="predicted"/>
<sequence length="91" mass="10152">MSEEDERRTNRCSRVGSSLHPNVATTALDTITWRSARRLQGNSSAERKSPNTHTHVHISSAVYIELHRHVVALSGGGDVCKLERLRKVAIH</sequence>
<dbReference type="AlphaFoldDB" id="A0A4Z2GH09"/>
<dbReference type="Proteomes" id="UP000314294">
    <property type="component" value="Unassembled WGS sequence"/>
</dbReference>
<evidence type="ECO:0000313" key="2">
    <source>
        <dbReference type="Proteomes" id="UP000314294"/>
    </source>
</evidence>
<name>A0A4Z2GH09_9TELE</name>
<organism evidence="1 2">
    <name type="scientific">Liparis tanakae</name>
    <name type="common">Tanaka's snailfish</name>
    <dbReference type="NCBI Taxonomy" id="230148"/>
    <lineage>
        <taxon>Eukaryota</taxon>
        <taxon>Metazoa</taxon>
        <taxon>Chordata</taxon>
        <taxon>Craniata</taxon>
        <taxon>Vertebrata</taxon>
        <taxon>Euteleostomi</taxon>
        <taxon>Actinopterygii</taxon>
        <taxon>Neopterygii</taxon>
        <taxon>Teleostei</taxon>
        <taxon>Neoteleostei</taxon>
        <taxon>Acanthomorphata</taxon>
        <taxon>Eupercaria</taxon>
        <taxon>Perciformes</taxon>
        <taxon>Cottioidei</taxon>
        <taxon>Cottales</taxon>
        <taxon>Liparidae</taxon>
        <taxon>Liparis</taxon>
    </lineage>
</organism>
<accession>A0A4Z2GH09</accession>
<dbReference type="EMBL" id="SRLO01000534">
    <property type="protein sequence ID" value="TNN52827.1"/>
    <property type="molecule type" value="Genomic_DNA"/>
</dbReference>
<reference evidence="1 2" key="1">
    <citation type="submission" date="2019-03" db="EMBL/GenBank/DDBJ databases">
        <title>First draft genome of Liparis tanakae, snailfish: a comprehensive survey of snailfish specific genes.</title>
        <authorList>
            <person name="Kim W."/>
            <person name="Song I."/>
            <person name="Jeong J.-H."/>
            <person name="Kim D."/>
            <person name="Kim S."/>
            <person name="Ryu S."/>
            <person name="Song J.Y."/>
            <person name="Lee S.K."/>
        </authorList>
    </citation>
    <scope>NUCLEOTIDE SEQUENCE [LARGE SCALE GENOMIC DNA]</scope>
    <source>
        <tissue evidence="1">Muscle</tissue>
    </source>
</reference>
<gene>
    <name evidence="1" type="ORF">EYF80_036927</name>
</gene>
<evidence type="ECO:0000313" key="1">
    <source>
        <dbReference type="EMBL" id="TNN52827.1"/>
    </source>
</evidence>
<protein>
    <submittedName>
        <fullName evidence="1">Uncharacterized protein</fullName>
    </submittedName>
</protein>
<keyword evidence="2" id="KW-1185">Reference proteome</keyword>
<comment type="caution">
    <text evidence="1">The sequence shown here is derived from an EMBL/GenBank/DDBJ whole genome shotgun (WGS) entry which is preliminary data.</text>
</comment>